<evidence type="ECO:0000256" key="1">
    <source>
        <dbReference type="SAM" id="MobiDB-lite"/>
    </source>
</evidence>
<evidence type="ECO:0000313" key="4">
    <source>
        <dbReference type="EMBL" id="MFB9625800.1"/>
    </source>
</evidence>
<dbReference type="GO" id="GO:0016757">
    <property type="term" value="F:glycosyltransferase activity"/>
    <property type="evidence" value="ECO:0007669"/>
    <property type="project" value="UniProtKB-KW"/>
</dbReference>
<dbReference type="Proteomes" id="UP001589532">
    <property type="component" value="Unassembled WGS sequence"/>
</dbReference>
<dbReference type="PANTHER" id="PTHR10859">
    <property type="entry name" value="GLYCOSYL TRANSFERASE"/>
    <property type="match status" value="1"/>
</dbReference>
<proteinExistence type="predicted"/>
<keyword evidence="2" id="KW-0472">Membrane</keyword>
<feature type="transmembrane region" description="Helical" evidence="2">
    <location>
        <begin position="345"/>
        <end position="366"/>
    </location>
</feature>
<sequence length="419" mass="45807">MKNLTEPVPLADAPSSAPVVEIVVPVYNEEKVLETSIRRLNAYLTASFPYSFLITIADNGSTDSSWERATSLAEELANVNALRIETKGRGLALRRAWTQSRAEIVAYTDVDLSIDIVAFLPLVAPLLSGHSDIAIGTRHANGSRVDRTVKRAVLSRTYNYLLRATLGARFTDAQCGFKAGRREVVQALLTAVDDNKWFFDTELLLVAQRNGLRIHEVPVDCLDDPDSSVDLWRTSYEDLLGLVRVARKAVADALHVPLPLSPYRAAGSAGGAWRLARLAVVGVLSTLTYLLLFLVLRAVAPVMAANAIALLGTAVLGTAVNRRFPFGIRGIQYATHHQLEAAGDFLIRVVLSSAVILAFQGFAPAVSGTAEVLVVCAVVIVAPLLRFLLLRPWRGASRRHPEDRPEERVVRQREHTPSR</sequence>
<dbReference type="EMBL" id="JBHMBW010000019">
    <property type="protein sequence ID" value="MFB9625800.1"/>
    <property type="molecule type" value="Genomic_DNA"/>
</dbReference>
<reference evidence="4 5" key="1">
    <citation type="submission" date="2024-09" db="EMBL/GenBank/DDBJ databases">
        <authorList>
            <person name="Sun Q."/>
            <person name="Mori K."/>
        </authorList>
    </citation>
    <scope>NUCLEOTIDE SEQUENCE [LARGE SCALE GENOMIC DNA]</scope>
    <source>
        <strain evidence="4 5">JCM 3143</strain>
    </source>
</reference>
<keyword evidence="2" id="KW-0812">Transmembrane</keyword>
<keyword evidence="4" id="KW-0328">Glycosyltransferase</keyword>
<feature type="compositionally biased region" description="Basic and acidic residues" evidence="1">
    <location>
        <begin position="399"/>
        <end position="419"/>
    </location>
</feature>
<dbReference type="Pfam" id="PF00535">
    <property type="entry name" value="Glycos_transf_2"/>
    <property type="match status" value="1"/>
</dbReference>
<keyword evidence="2" id="KW-1133">Transmembrane helix</keyword>
<name>A0ABV5S293_9ACTN</name>
<feature type="domain" description="Glycosyltransferase 2-like" evidence="3">
    <location>
        <begin position="22"/>
        <end position="188"/>
    </location>
</feature>
<feature type="transmembrane region" description="Helical" evidence="2">
    <location>
        <begin position="372"/>
        <end position="389"/>
    </location>
</feature>
<feature type="transmembrane region" description="Helical" evidence="2">
    <location>
        <begin position="302"/>
        <end position="324"/>
    </location>
</feature>
<accession>A0ABV5S293</accession>
<comment type="caution">
    <text evidence="4">The sequence shown here is derived from an EMBL/GenBank/DDBJ whole genome shotgun (WGS) entry which is preliminary data.</text>
</comment>
<organism evidence="4 5">
    <name type="scientific">Nonomuraea helvata</name>
    <dbReference type="NCBI Taxonomy" id="37484"/>
    <lineage>
        <taxon>Bacteria</taxon>
        <taxon>Bacillati</taxon>
        <taxon>Actinomycetota</taxon>
        <taxon>Actinomycetes</taxon>
        <taxon>Streptosporangiales</taxon>
        <taxon>Streptosporangiaceae</taxon>
        <taxon>Nonomuraea</taxon>
    </lineage>
</organism>
<dbReference type="InterPro" id="IPR001173">
    <property type="entry name" value="Glyco_trans_2-like"/>
</dbReference>
<dbReference type="PANTHER" id="PTHR10859:SF91">
    <property type="entry name" value="DOLICHYL-PHOSPHATE BETA-GLUCOSYLTRANSFERASE"/>
    <property type="match status" value="1"/>
</dbReference>
<feature type="region of interest" description="Disordered" evidence="1">
    <location>
        <begin position="397"/>
        <end position="419"/>
    </location>
</feature>
<dbReference type="SUPFAM" id="SSF53448">
    <property type="entry name" value="Nucleotide-diphospho-sugar transferases"/>
    <property type="match status" value="1"/>
</dbReference>
<keyword evidence="5" id="KW-1185">Reference proteome</keyword>
<protein>
    <submittedName>
        <fullName evidence="4">Glycosyltransferase</fullName>
        <ecNumber evidence="4">2.4.-.-</ecNumber>
    </submittedName>
</protein>
<evidence type="ECO:0000259" key="3">
    <source>
        <dbReference type="Pfam" id="PF00535"/>
    </source>
</evidence>
<gene>
    <name evidence="4" type="ORF">ACFFSA_22175</name>
</gene>
<evidence type="ECO:0000313" key="5">
    <source>
        <dbReference type="Proteomes" id="UP001589532"/>
    </source>
</evidence>
<dbReference type="Gene3D" id="3.90.550.10">
    <property type="entry name" value="Spore Coat Polysaccharide Biosynthesis Protein SpsA, Chain A"/>
    <property type="match status" value="1"/>
</dbReference>
<keyword evidence="4" id="KW-0808">Transferase</keyword>
<evidence type="ECO:0000256" key="2">
    <source>
        <dbReference type="SAM" id="Phobius"/>
    </source>
</evidence>
<dbReference type="InterPro" id="IPR029044">
    <property type="entry name" value="Nucleotide-diphossugar_trans"/>
</dbReference>
<dbReference type="RefSeq" id="WP_344984349.1">
    <property type="nucleotide sequence ID" value="NZ_BAAAXV010000001.1"/>
</dbReference>
<dbReference type="EC" id="2.4.-.-" evidence="4"/>